<accession>A0A7W6M6X5</accession>
<dbReference type="PANTHER" id="PTHR38048:SF1">
    <property type="entry name" value="HEMERYTHRIN-LIKE DOMAIN-CONTAINING PROTEIN"/>
    <property type="match status" value="1"/>
</dbReference>
<dbReference type="InterPro" id="IPR053206">
    <property type="entry name" value="Dimeric_xanthone_biosynth"/>
</dbReference>
<evidence type="ECO:0000313" key="2">
    <source>
        <dbReference type="EMBL" id="MBB4173232.1"/>
    </source>
</evidence>
<name>A0A7W6M6X5_9RHOB</name>
<dbReference type="Proteomes" id="UP000565745">
    <property type="component" value="Unassembled WGS sequence"/>
</dbReference>
<dbReference type="Pfam" id="PF01814">
    <property type="entry name" value="Hemerythrin"/>
    <property type="match status" value="1"/>
</dbReference>
<dbReference type="InterPro" id="IPR012312">
    <property type="entry name" value="Hemerythrin-like"/>
</dbReference>
<dbReference type="AlphaFoldDB" id="A0A7W6M6X5"/>
<organism evidence="2 3">
    <name type="scientific">Sulfitobacter noctilucicola</name>
    <dbReference type="NCBI Taxonomy" id="1342301"/>
    <lineage>
        <taxon>Bacteria</taxon>
        <taxon>Pseudomonadati</taxon>
        <taxon>Pseudomonadota</taxon>
        <taxon>Alphaproteobacteria</taxon>
        <taxon>Rhodobacterales</taxon>
        <taxon>Roseobacteraceae</taxon>
        <taxon>Sulfitobacter</taxon>
    </lineage>
</organism>
<reference evidence="2 3" key="1">
    <citation type="submission" date="2020-08" db="EMBL/GenBank/DDBJ databases">
        <title>Genomic Encyclopedia of Type Strains, Phase IV (KMG-IV): sequencing the most valuable type-strain genomes for metagenomic binning, comparative biology and taxonomic classification.</title>
        <authorList>
            <person name="Goeker M."/>
        </authorList>
    </citation>
    <scope>NUCLEOTIDE SEQUENCE [LARGE SCALE GENOMIC DNA]</scope>
    <source>
        <strain evidence="2 3">DSM 101015</strain>
    </source>
</reference>
<dbReference type="OrthoDB" id="9775082at2"/>
<dbReference type="EMBL" id="JACIFU010000001">
    <property type="protein sequence ID" value="MBB4173232.1"/>
    <property type="molecule type" value="Genomic_DNA"/>
</dbReference>
<evidence type="ECO:0000259" key="1">
    <source>
        <dbReference type="Pfam" id="PF01814"/>
    </source>
</evidence>
<dbReference type="Gene3D" id="1.20.120.520">
    <property type="entry name" value="nmb1532 protein domain like"/>
    <property type="match status" value="1"/>
</dbReference>
<gene>
    <name evidence="2" type="ORF">GGR93_000993</name>
</gene>
<protein>
    <submittedName>
        <fullName evidence="2">Iron-sulfur cluster repair protein YtfE (RIC family)</fullName>
    </submittedName>
</protein>
<dbReference type="PANTHER" id="PTHR38048">
    <property type="entry name" value="EXPRESSED PROTEIN"/>
    <property type="match status" value="1"/>
</dbReference>
<proteinExistence type="predicted"/>
<feature type="domain" description="Hemerythrin-like" evidence="1">
    <location>
        <begin position="42"/>
        <end position="187"/>
    </location>
</feature>
<keyword evidence="3" id="KW-1185">Reference proteome</keyword>
<sequence length="196" mass="21649">MTGSADLRHTPLADLVVDDCKRPTKPDLGSVDKNALRAGRHLAAIHRHYLGDLARIKEVLQRVEAGDAPPAELAHIVIDAEMTKNLRAVGTICGQECGVLKMHHDIEEQSIFPLLHNRGTSQIKIIVERLQTEHLVVHELLERLGTAAQQLSNEPSDDAFQDTTAIFDQLLAVVKSHFKYEETTLEEALGVFGVNV</sequence>
<comment type="caution">
    <text evidence="2">The sequence shown here is derived from an EMBL/GenBank/DDBJ whole genome shotgun (WGS) entry which is preliminary data.</text>
</comment>
<evidence type="ECO:0000313" key="3">
    <source>
        <dbReference type="Proteomes" id="UP000565745"/>
    </source>
</evidence>
<dbReference type="RefSeq" id="WP_152540555.1">
    <property type="nucleotide sequence ID" value="NZ_JACIFU010000001.1"/>
</dbReference>